<reference evidence="1" key="1">
    <citation type="submission" date="2022-08" db="EMBL/GenBank/DDBJ databases">
        <authorList>
            <person name="Deng Y."/>
            <person name="Han X.-F."/>
            <person name="Zhang Y.-Q."/>
        </authorList>
    </citation>
    <scope>NUCLEOTIDE SEQUENCE</scope>
    <source>
        <strain evidence="1">CPCC 205763</strain>
    </source>
</reference>
<gene>
    <name evidence="1" type="ORF">N1027_17920</name>
</gene>
<comment type="caution">
    <text evidence="1">The sequence shown here is derived from an EMBL/GenBank/DDBJ whole genome shotgun (WGS) entry which is preliminary data.</text>
</comment>
<evidence type="ECO:0000313" key="2">
    <source>
        <dbReference type="Proteomes" id="UP001165584"/>
    </source>
</evidence>
<organism evidence="1 2">
    <name type="scientific">Herbiconiux aconitum</name>
    <dbReference type="NCBI Taxonomy" id="2970913"/>
    <lineage>
        <taxon>Bacteria</taxon>
        <taxon>Bacillati</taxon>
        <taxon>Actinomycetota</taxon>
        <taxon>Actinomycetes</taxon>
        <taxon>Micrococcales</taxon>
        <taxon>Microbacteriaceae</taxon>
        <taxon>Herbiconiux</taxon>
    </lineage>
</organism>
<sequence length="125" mass="13342">MPAPDPEPVEAPVIDAAAFTASANSQLDDVNKDLNDMIITLDEDGFWRLLSNYGELSFNLGQLQSLTPPPNIAAEWNTQLVQLEANFGAIGDAISADQKDAVRPAVEAAAYQSATLREVASRAAQ</sequence>
<dbReference type="EMBL" id="JANLCM010000002">
    <property type="protein sequence ID" value="MCS5720012.1"/>
    <property type="molecule type" value="Genomic_DNA"/>
</dbReference>
<dbReference type="RefSeq" id="WP_259510499.1">
    <property type="nucleotide sequence ID" value="NZ_JANLCM010000002.1"/>
</dbReference>
<evidence type="ECO:0000313" key="1">
    <source>
        <dbReference type="EMBL" id="MCS5720012.1"/>
    </source>
</evidence>
<proteinExistence type="predicted"/>
<accession>A0ABT2GUY3</accession>
<dbReference type="Proteomes" id="UP001165584">
    <property type="component" value="Unassembled WGS sequence"/>
</dbReference>
<protein>
    <submittedName>
        <fullName evidence="1">Uncharacterized protein</fullName>
    </submittedName>
</protein>
<name>A0ABT2GUY3_9MICO</name>
<keyword evidence="2" id="KW-1185">Reference proteome</keyword>